<dbReference type="Pfam" id="PF09648">
    <property type="entry name" value="YycI"/>
    <property type="match status" value="1"/>
</dbReference>
<dbReference type="STRING" id="1133569.FD21_GL001673"/>
<sequence>MNFKKIELIFFIAFILLDIFLFASYSQKDDVVESTVSTTTKHSSNSILKSIKSDQISVGELSTKKTNGYYIAAFNKDAWRSDAGKLHDVLWTFNSHRLTATFENRIKLKNSEKPQQTLDEVVKDSTKVINGDKYVYDKYLSTRKTVVYVQQVKNKPIYSPTGQIRFNLKKNYVLGYTQKYIPEIQSLKGKRPVISQERALIWLYQYNKLVNNSTVKWIRLSYTRLLNANNSTIYIPTWVLAVESNSSGSVQYRRINAFTGAYMEENVSLR</sequence>
<gene>
    <name evidence="2" type="ORF">FD21_GL001673</name>
</gene>
<dbReference type="PATRIC" id="fig|1133569.4.peg.1818"/>
<dbReference type="AlphaFoldDB" id="A0A0R2C423"/>
<name>A0A0R2C423_9LACO</name>
<dbReference type="OrthoDB" id="2135943at2"/>
<proteinExistence type="predicted"/>
<evidence type="ECO:0000313" key="2">
    <source>
        <dbReference type="EMBL" id="KRM86318.1"/>
    </source>
</evidence>
<dbReference type="eggNOG" id="COG4853">
    <property type="taxonomic scope" value="Bacteria"/>
</dbReference>
<dbReference type="RefSeq" id="WP_010580727.1">
    <property type="nucleotide sequence ID" value="NZ_AHYZ01000107.1"/>
</dbReference>
<protein>
    <submittedName>
        <fullName evidence="2">YycH family protein</fullName>
    </submittedName>
</protein>
<keyword evidence="3" id="KW-1185">Reference proteome</keyword>
<dbReference type="Proteomes" id="UP000051576">
    <property type="component" value="Unassembled WGS sequence"/>
</dbReference>
<reference evidence="2 3" key="1">
    <citation type="journal article" date="2015" name="Genome Announc.">
        <title>Expanding the biotechnology potential of lactobacilli through comparative genomics of 213 strains and associated genera.</title>
        <authorList>
            <person name="Sun Z."/>
            <person name="Harris H.M."/>
            <person name="McCann A."/>
            <person name="Guo C."/>
            <person name="Argimon S."/>
            <person name="Zhang W."/>
            <person name="Yang X."/>
            <person name="Jeffery I.B."/>
            <person name="Cooney J.C."/>
            <person name="Kagawa T.F."/>
            <person name="Liu W."/>
            <person name="Song Y."/>
            <person name="Salvetti E."/>
            <person name="Wrobel A."/>
            <person name="Rasinkangas P."/>
            <person name="Parkhill J."/>
            <person name="Rea M.C."/>
            <person name="O'Sullivan O."/>
            <person name="Ritari J."/>
            <person name="Douillard F.P."/>
            <person name="Paul Ross R."/>
            <person name="Yang R."/>
            <person name="Briner A.E."/>
            <person name="Felis G.E."/>
            <person name="de Vos W.M."/>
            <person name="Barrangou R."/>
            <person name="Klaenhammer T.R."/>
            <person name="Caufield P.W."/>
            <person name="Cui Y."/>
            <person name="Zhang H."/>
            <person name="O'Toole P.W."/>
        </authorList>
    </citation>
    <scope>NUCLEOTIDE SEQUENCE [LARGE SCALE GENOMIC DNA]</scope>
    <source>
        <strain evidence="2 3">DSM 20605</strain>
    </source>
</reference>
<organism evidence="2 3">
    <name type="scientific">Liquorilactobacillus vini DSM 20605</name>
    <dbReference type="NCBI Taxonomy" id="1133569"/>
    <lineage>
        <taxon>Bacteria</taxon>
        <taxon>Bacillati</taxon>
        <taxon>Bacillota</taxon>
        <taxon>Bacilli</taxon>
        <taxon>Lactobacillales</taxon>
        <taxon>Lactobacillaceae</taxon>
        <taxon>Liquorilactobacillus</taxon>
    </lineage>
</organism>
<dbReference type="Gene3D" id="2.40.128.690">
    <property type="entry name" value="YycH protein, domain 3-like"/>
    <property type="match status" value="1"/>
</dbReference>
<evidence type="ECO:0000313" key="3">
    <source>
        <dbReference type="Proteomes" id="UP000051576"/>
    </source>
</evidence>
<comment type="caution">
    <text evidence="2">The sequence shown here is derived from an EMBL/GenBank/DDBJ whole genome shotgun (WGS) entry which is preliminary data.</text>
</comment>
<dbReference type="InterPro" id="IPR018604">
    <property type="entry name" value="YycI-like"/>
</dbReference>
<dbReference type="GO" id="GO:0016020">
    <property type="term" value="C:membrane"/>
    <property type="evidence" value="ECO:0007669"/>
    <property type="project" value="InterPro"/>
</dbReference>
<feature type="domain" description="Regulatory protein YycH-like" evidence="1">
    <location>
        <begin position="37"/>
        <end position="258"/>
    </location>
</feature>
<accession>A0A0R2C423</accession>
<evidence type="ECO:0000259" key="1">
    <source>
        <dbReference type="Pfam" id="PF09648"/>
    </source>
</evidence>
<dbReference type="EMBL" id="AYYX01000054">
    <property type="protein sequence ID" value="KRM86318.1"/>
    <property type="molecule type" value="Genomic_DNA"/>
</dbReference>